<sequence>MSNTKPNTYANISFNPDITDPDYLEVFSTDDTYENISSVYKQNPQNDYPITSSTNMPNPSDTRGRQKIQISLWLLFLIIICILVAFVVTGIVTFFITKERFTVKQYESKAECYWETWSSWSGCSITCGKGEQFRVRQQMNTSMLCNYNESFNVKSCTSDPCIGDGYLIDMLFSRTASYKNVFISADNTILSNVHTIETSSSANAQLQNYKGTIADICVGNNELIYYEVNYTYTIGNTSPSNYLVLEVGLAERTKVDRYYYVGSKNVSGWSFHLAKSSHNNVYLYSQYVDSNHVWESFSNDTIGTKVHGKFKLFIDRLRNEFSLRQGDSIFHVFKNVTSSGKLCPVFAVFNPQIVLVKLQLMNPRNFTRFPW</sequence>
<dbReference type="EMBL" id="CACVKT020007646">
    <property type="protein sequence ID" value="CAC5409731.1"/>
    <property type="molecule type" value="Genomic_DNA"/>
</dbReference>
<dbReference type="AlphaFoldDB" id="A0A6J8DQD2"/>
<proteinExistence type="predicted"/>
<dbReference type="PROSITE" id="PS50092">
    <property type="entry name" value="TSP1"/>
    <property type="match status" value="1"/>
</dbReference>
<keyword evidence="2" id="KW-1133">Transmembrane helix</keyword>
<feature type="transmembrane region" description="Helical" evidence="2">
    <location>
        <begin position="72"/>
        <end position="96"/>
    </location>
</feature>
<feature type="region of interest" description="Disordered" evidence="1">
    <location>
        <begin position="42"/>
        <end position="61"/>
    </location>
</feature>
<name>A0A6J8DQD2_MYTCO</name>
<dbReference type="InterPro" id="IPR000884">
    <property type="entry name" value="TSP1_rpt"/>
</dbReference>
<accession>A0A6J8DQD2</accession>
<dbReference type="SMART" id="SM00209">
    <property type="entry name" value="TSP1"/>
    <property type="match status" value="1"/>
</dbReference>
<evidence type="ECO:0000313" key="3">
    <source>
        <dbReference type="EMBL" id="CAC5409731.1"/>
    </source>
</evidence>
<dbReference type="InterPro" id="IPR036383">
    <property type="entry name" value="TSP1_rpt_sf"/>
</dbReference>
<protein>
    <recommendedName>
        <fullName evidence="5">THBS2S</fullName>
    </recommendedName>
</protein>
<reference evidence="3 4" key="1">
    <citation type="submission" date="2020-06" db="EMBL/GenBank/DDBJ databases">
        <authorList>
            <person name="Li R."/>
            <person name="Bekaert M."/>
        </authorList>
    </citation>
    <scope>NUCLEOTIDE SEQUENCE [LARGE SCALE GENOMIC DNA]</scope>
    <source>
        <strain evidence="4">wild</strain>
    </source>
</reference>
<evidence type="ECO:0000313" key="4">
    <source>
        <dbReference type="Proteomes" id="UP000507470"/>
    </source>
</evidence>
<gene>
    <name evidence="3" type="ORF">MCOR_42981</name>
</gene>
<dbReference type="OrthoDB" id="6068187at2759"/>
<evidence type="ECO:0000256" key="2">
    <source>
        <dbReference type="SAM" id="Phobius"/>
    </source>
</evidence>
<evidence type="ECO:0000256" key="1">
    <source>
        <dbReference type="SAM" id="MobiDB-lite"/>
    </source>
</evidence>
<keyword evidence="2" id="KW-0472">Membrane</keyword>
<dbReference type="Gene3D" id="2.20.100.10">
    <property type="entry name" value="Thrombospondin type-1 (TSP1) repeat"/>
    <property type="match status" value="1"/>
</dbReference>
<evidence type="ECO:0008006" key="5">
    <source>
        <dbReference type="Google" id="ProtNLM"/>
    </source>
</evidence>
<organism evidence="3 4">
    <name type="scientific">Mytilus coruscus</name>
    <name type="common">Sea mussel</name>
    <dbReference type="NCBI Taxonomy" id="42192"/>
    <lineage>
        <taxon>Eukaryota</taxon>
        <taxon>Metazoa</taxon>
        <taxon>Spiralia</taxon>
        <taxon>Lophotrochozoa</taxon>
        <taxon>Mollusca</taxon>
        <taxon>Bivalvia</taxon>
        <taxon>Autobranchia</taxon>
        <taxon>Pteriomorphia</taxon>
        <taxon>Mytilida</taxon>
        <taxon>Mytiloidea</taxon>
        <taxon>Mytilidae</taxon>
        <taxon>Mytilinae</taxon>
        <taxon>Mytilus</taxon>
    </lineage>
</organism>
<keyword evidence="2" id="KW-0812">Transmembrane</keyword>
<dbReference type="Proteomes" id="UP000507470">
    <property type="component" value="Unassembled WGS sequence"/>
</dbReference>
<keyword evidence="4" id="KW-1185">Reference proteome</keyword>
<dbReference type="SUPFAM" id="SSF82895">
    <property type="entry name" value="TSP-1 type 1 repeat"/>
    <property type="match status" value="1"/>
</dbReference>
<dbReference type="Pfam" id="PF00090">
    <property type="entry name" value="TSP_1"/>
    <property type="match status" value="1"/>
</dbReference>